<name>F9WFX1_TRYCI</name>
<evidence type="ECO:0000313" key="4">
    <source>
        <dbReference type="Proteomes" id="UP000000702"/>
    </source>
</evidence>
<proteinExistence type="predicted"/>
<protein>
    <submittedName>
        <fullName evidence="3">WGS project CAEQ00000000 data, annotated contig 431</fullName>
    </submittedName>
</protein>
<accession>F9WFX1</accession>
<organism evidence="3 4">
    <name type="scientific">Trypanosoma congolense (strain IL3000)</name>
    <dbReference type="NCBI Taxonomy" id="1068625"/>
    <lineage>
        <taxon>Eukaryota</taxon>
        <taxon>Discoba</taxon>
        <taxon>Euglenozoa</taxon>
        <taxon>Kinetoplastea</taxon>
        <taxon>Metakinetoplastina</taxon>
        <taxon>Trypanosomatida</taxon>
        <taxon>Trypanosomatidae</taxon>
        <taxon>Trypanosoma</taxon>
        <taxon>Nannomonas</taxon>
    </lineage>
</organism>
<keyword evidence="4" id="KW-1185">Reference proteome</keyword>
<sequence>MHQPIGWGSGRSTVALSLSRGVVGTPEGGHMDAGVGARYCSVSVLPSDPASSSVRGLGMVRRCSNTNQHELSPIGSSLNVLAVRTPFITVEGSESGDTLPYTRYIKSLGDHIATALLSCDGAELITVAHGPTGSGKSTQLFGSSLSPAADTGGIFSDVLQRIFATSRYEAGFSPCVAISVVEWRSMYSPSGSSKANVFASHSNRIIEDSFDGHCSCLFDEGVAHAMEARDLLSRTRDRSSPTGCFMEDYADIPAARYVSCTSTREVLEVLHEAFRYSHAWRVVGGVPDDAVLAVQTPNESLPGSHAPASSSAVLCPVTGSSTHVLVTLLIRRVDRAGGRSAWGIWRLWDLCGPAGAPDDVSSAAASTHTSLCHMAKCIVRSGERFSGTWLAVTGTTKLLPGFISDMIPLISTASLSESARGDRGEKSLSGTGVEKVTAMIEAVMQHSCSSVVWIGSLRRDPSFDTVNEGVLEAAAAIAAYGGIADTTALTELRRQRRAENLRAAERVMDIFTIPFESFHEQPAVGKQRAPRGADHIGDDLSTPNGKTTRVGNVASVRRKFRLVSPTPTVEAPTSLSQLSDPSPSRSLPLPSSSQASVDKSSGDDFAHRGSHPDGWDSCGHCPVVDAPTEDIADTGLPGSVVGVDVRTDCVDISCVSAAEASSFVPQRELETVAHVLQHLLGPPLAQLRLTSEHHREQLQQQQRVIAQLNELLYSSGLILGEMRVQEQRQEKLLNAIERNNLLERRLQKLEHENNRLRAQLKLSHENSGVACTGKCATGHRAASASASGHTVGAGLGVLLSEKHHERTMGHFLWDEWWGGREGLYRNSF</sequence>
<evidence type="ECO:0000313" key="3">
    <source>
        <dbReference type="EMBL" id="CCD16201.1"/>
    </source>
</evidence>
<dbReference type="Proteomes" id="UP000000702">
    <property type="component" value="Unassembled WGS sequence"/>
</dbReference>
<feature type="compositionally biased region" description="Low complexity" evidence="2">
    <location>
        <begin position="574"/>
        <end position="596"/>
    </location>
</feature>
<feature type="region of interest" description="Disordered" evidence="2">
    <location>
        <begin position="521"/>
        <end position="551"/>
    </location>
</feature>
<evidence type="ECO:0000256" key="1">
    <source>
        <dbReference type="SAM" id="Coils"/>
    </source>
</evidence>
<feature type="coiled-coil region" evidence="1">
    <location>
        <begin position="684"/>
        <end position="766"/>
    </location>
</feature>
<comment type="caution">
    <text evidence="3">The sequence shown here is derived from an EMBL/GenBank/DDBJ whole genome shotgun (WGS) entry which is preliminary data.</text>
</comment>
<evidence type="ECO:0000256" key="2">
    <source>
        <dbReference type="SAM" id="MobiDB-lite"/>
    </source>
</evidence>
<dbReference type="InterPro" id="IPR036961">
    <property type="entry name" value="Kinesin_motor_dom_sf"/>
</dbReference>
<gene>
    <name evidence="3" type="ORF">TCIL3000_0_11500</name>
</gene>
<dbReference type="VEuPathDB" id="TriTrypDB:TcIL3000_0_11500"/>
<feature type="compositionally biased region" description="Polar residues" evidence="2">
    <location>
        <begin position="541"/>
        <end position="550"/>
    </location>
</feature>
<keyword evidence="1" id="KW-0175">Coiled coil</keyword>
<dbReference type="Gene3D" id="3.40.850.10">
    <property type="entry name" value="Kinesin motor domain"/>
    <property type="match status" value="1"/>
</dbReference>
<reference evidence="3 4" key="2">
    <citation type="journal article" date="2012" name="Proc. Natl. Acad. Sci. U.S.A.">
        <title>Antigenic diversity is generated by distinct evolutionary mechanisms in African trypanosome species.</title>
        <authorList>
            <person name="Jackson A.P."/>
            <person name="Berry A."/>
            <person name="Aslett M."/>
            <person name="Allison H.C."/>
            <person name="Burton P."/>
            <person name="Vavrova-Anderson J."/>
            <person name="Brown R."/>
            <person name="Browne H."/>
            <person name="Corton N."/>
            <person name="Hauser H."/>
            <person name="Gamble J."/>
            <person name="Gilderthorp R."/>
            <person name="Marcello L."/>
            <person name="McQuillan J."/>
            <person name="Otto T.D."/>
            <person name="Quail M.A."/>
            <person name="Sanders M.J."/>
            <person name="van Tonder A."/>
            <person name="Ginger M.L."/>
            <person name="Field M.C."/>
            <person name="Barry J.D."/>
            <person name="Hertz-Fowler C."/>
            <person name="Berriman M."/>
        </authorList>
    </citation>
    <scope>NUCLEOTIDE SEQUENCE [LARGE SCALE GENOMIC DNA]</scope>
    <source>
        <strain evidence="3 4">IL3000</strain>
    </source>
</reference>
<feature type="compositionally biased region" description="Basic and acidic residues" evidence="2">
    <location>
        <begin position="600"/>
        <end position="613"/>
    </location>
</feature>
<dbReference type="EMBL" id="CAEQ01002193">
    <property type="protein sequence ID" value="CCD16201.1"/>
    <property type="molecule type" value="Genomic_DNA"/>
</dbReference>
<reference evidence="4" key="1">
    <citation type="submission" date="2011-07" db="EMBL/GenBank/DDBJ databases">
        <title>Divergent evolution of antigenic variation in African trypanosomes.</title>
        <authorList>
            <person name="Jackson A.P."/>
            <person name="Berry A."/>
            <person name="Allison H.C."/>
            <person name="Burton P."/>
            <person name="Anderson J."/>
            <person name="Aslett M."/>
            <person name="Brown R."/>
            <person name="Corton N."/>
            <person name="Harris D."/>
            <person name="Hauser H."/>
            <person name="Gamble J."/>
            <person name="Gilderthorp R."/>
            <person name="McQuillan J."/>
            <person name="Quail M.A."/>
            <person name="Sanders M."/>
            <person name="Van Tonder A."/>
            <person name="Ginger M.L."/>
            <person name="Donelson J.E."/>
            <person name="Field M.C."/>
            <person name="Barry J.D."/>
            <person name="Berriman M."/>
            <person name="Hertz-Fowler C."/>
        </authorList>
    </citation>
    <scope>NUCLEOTIDE SEQUENCE [LARGE SCALE GENOMIC DNA]</scope>
    <source>
        <strain evidence="4">IL3000</strain>
    </source>
</reference>
<dbReference type="AlphaFoldDB" id="F9WFX1"/>
<dbReference type="OMA" id="CTSTREV"/>
<feature type="region of interest" description="Disordered" evidence="2">
    <location>
        <begin position="564"/>
        <end position="613"/>
    </location>
</feature>